<reference evidence="3 4" key="1">
    <citation type="submission" date="2019-09" db="EMBL/GenBank/DDBJ databases">
        <title>Bird 10,000 Genomes (B10K) Project - Family phase.</title>
        <authorList>
            <person name="Zhang G."/>
        </authorList>
    </citation>
    <scope>NUCLEOTIDE SEQUENCE [LARGE SCALE GENOMIC DNA]</scope>
    <source>
        <strain evidence="3">B10K-DU-029-46</strain>
    </source>
</reference>
<organism evidence="3 4">
    <name type="scientific">Turnix velox</name>
    <name type="common">Little buttonquail</name>
    <dbReference type="NCBI Taxonomy" id="2529409"/>
    <lineage>
        <taxon>Eukaryota</taxon>
        <taxon>Metazoa</taxon>
        <taxon>Chordata</taxon>
        <taxon>Craniata</taxon>
        <taxon>Vertebrata</taxon>
        <taxon>Euteleostomi</taxon>
        <taxon>Archelosauria</taxon>
        <taxon>Archosauria</taxon>
        <taxon>Dinosauria</taxon>
        <taxon>Saurischia</taxon>
        <taxon>Theropoda</taxon>
        <taxon>Coelurosauria</taxon>
        <taxon>Aves</taxon>
        <taxon>Neognathae</taxon>
        <taxon>Neoaves</taxon>
        <taxon>Charadriiformes</taxon>
        <taxon>Turnicidae</taxon>
        <taxon>Turnix</taxon>
    </lineage>
</organism>
<dbReference type="Gene3D" id="3.30.540.10">
    <property type="entry name" value="Fructose-1,6-Bisphosphatase, subunit A, domain 1"/>
    <property type="match status" value="1"/>
</dbReference>
<dbReference type="InterPro" id="IPR000760">
    <property type="entry name" value="Inositol_monophosphatase-like"/>
</dbReference>
<comment type="similarity">
    <text evidence="1">Belongs to the inositol monophosphatase superfamily.</text>
</comment>
<dbReference type="AlphaFoldDB" id="A0A7L3LIM1"/>
<dbReference type="Pfam" id="PF00459">
    <property type="entry name" value="Inositol_P"/>
    <property type="match status" value="1"/>
</dbReference>
<evidence type="ECO:0000256" key="1">
    <source>
        <dbReference type="ARBA" id="ARBA00009759"/>
    </source>
</evidence>
<evidence type="ECO:0000313" key="3">
    <source>
        <dbReference type="EMBL" id="NXU53531.1"/>
    </source>
</evidence>
<dbReference type="GO" id="GO:0004441">
    <property type="term" value="F:inositol-1,4-bisphosphate 1-phosphatase activity"/>
    <property type="evidence" value="ECO:0007669"/>
    <property type="project" value="TreeGrafter"/>
</dbReference>
<name>A0A7L3LIM1_9CHAR</name>
<dbReference type="PANTHER" id="PTHR43028">
    <property type="entry name" value="3'(2'),5'-BISPHOSPHATE NUCLEOTIDASE 1"/>
    <property type="match status" value="1"/>
</dbReference>
<feature type="binding site" evidence="2">
    <location>
        <position position="14"/>
    </location>
    <ligand>
        <name>Mg(2+)</name>
        <dbReference type="ChEBI" id="CHEBI:18420"/>
        <label>1</label>
        <note>catalytic</note>
    </ligand>
</feature>
<protein>
    <submittedName>
        <fullName evidence="3">INPP phosphatase</fullName>
    </submittedName>
</protein>
<feature type="non-terminal residue" evidence="3">
    <location>
        <position position="96"/>
    </location>
</feature>
<dbReference type="PANTHER" id="PTHR43028:SF3">
    <property type="entry name" value="INOSITOL POLYPHOSPHATE 1-PHOSPHATASE"/>
    <property type="match status" value="1"/>
</dbReference>
<dbReference type="GO" id="GO:0046872">
    <property type="term" value="F:metal ion binding"/>
    <property type="evidence" value="ECO:0007669"/>
    <property type="project" value="UniProtKB-KW"/>
</dbReference>
<evidence type="ECO:0000256" key="2">
    <source>
        <dbReference type="PIRSR" id="PIRSR600760-2"/>
    </source>
</evidence>
<dbReference type="OrthoDB" id="9977309at2759"/>
<feature type="binding site" evidence="2">
    <location>
        <position position="16"/>
    </location>
    <ligand>
        <name>Mg(2+)</name>
        <dbReference type="ChEBI" id="CHEBI:18420"/>
        <label>1</label>
        <note>catalytic</note>
    </ligand>
</feature>
<dbReference type="EMBL" id="VZTY01018055">
    <property type="protein sequence ID" value="NXU53531.1"/>
    <property type="molecule type" value="Genomic_DNA"/>
</dbReference>
<accession>A0A7L3LIM1</accession>
<dbReference type="Proteomes" id="UP000582182">
    <property type="component" value="Unassembled WGS sequence"/>
</dbReference>
<feature type="non-terminal residue" evidence="3">
    <location>
        <position position="1"/>
    </location>
</feature>
<dbReference type="SUPFAM" id="SSF56655">
    <property type="entry name" value="Carbohydrate phosphatase"/>
    <property type="match status" value="1"/>
</dbReference>
<keyword evidence="4" id="KW-1185">Reference proteome</keyword>
<dbReference type="InterPro" id="IPR050725">
    <property type="entry name" value="CysQ/Inositol_MonoPase"/>
</dbReference>
<proteinExistence type="inferred from homology"/>
<keyword evidence="2" id="KW-0460">Magnesium</keyword>
<comment type="caution">
    <text evidence="3">The sequence shown here is derived from an EMBL/GenBank/DDBJ whole genome shotgun (WGS) entry which is preliminary data.</text>
</comment>
<evidence type="ECO:0000313" key="4">
    <source>
        <dbReference type="Proteomes" id="UP000582182"/>
    </source>
</evidence>
<gene>
    <name evidence="3" type="primary">Inpp1</name>
    <name evidence="3" type="ORF">TURVEL_R13793</name>
</gene>
<feature type="binding site" evidence="2">
    <location>
        <position position="17"/>
    </location>
    <ligand>
        <name>Mg(2+)</name>
        <dbReference type="ChEBI" id="CHEBI:18420"/>
        <label>1</label>
        <note>catalytic</note>
    </ligand>
</feature>
<keyword evidence="2" id="KW-0479">Metal-binding</keyword>
<comment type="cofactor">
    <cofactor evidence="2">
        <name>Mg(2+)</name>
        <dbReference type="ChEBI" id="CHEBI:18420"/>
    </cofactor>
</comment>
<sequence>TIDVSPGDLAVWIDPIDSTNEYVGGREDVTPIHGVVPGGLGSALVLIGVYERTSGCPVMGVINEPFYQRDPQTHRWRGRYHWGVAYGDTRLSSLSP</sequence>